<dbReference type="Proteomes" id="UP000183794">
    <property type="component" value="Unassembled WGS sequence"/>
</dbReference>
<reference evidence="1 2" key="1">
    <citation type="submission" date="2016-11" db="EMBL/GenBank/DDBJ databases">
        <authorList>
            <person name="Jaros S."/>
            <person name="Januszkiewicz K."/>
            <person name="Wedrychowicz H."/>
        </authorList>
    </citation>
    <scope>NUCLEOTIDE SEQUENCE [LARGE SCALE GENOMIC DNA]</scope>
    <source>
        <strain evidence="1">NVI 5450</strain>
    </source>
</reference>
<evidence type="ECO:0000313" key="2">
    <source>
        <dbReference type="Proteomes" id="UP000183794"/>
    </source>
</evidence>
<name>A0A1L0F7M7_9GAMM</name>
<dbReference type="OrthoDB" id="9180698at2"/>
<protein>
    <submittedName>
        <fullName evidence="1">Uncharacterized protein</fullName>
    </submittedName>
</protein>
<evidence type="ECO:0000313" key="1">
    <source>
        <dbReference type="EMBL" id="SGZ18620.1"/>
    </source>
</evidence>
<gene>
    <name evidence="1" type="ORF">NVI5450_4672</name>
</gene>
<dbReference type="AlphaFoldDB" id="A0A1L0F7M7"/>
<sequence length="237" mass="25396">MGILSSIGSAISSGFSAVCSGVASVASSIGSAVSHFATHVAPKLMTIIGGVAGKLNTVVQVIRAVAVIWDVLAKDEKVEEVGDRAIQASEDGITMDQFNDFESYMDAIRNFDLDEDKSAKTDTVTKQLTGMAVVNAGLAEKLSIDTNDLGNLWLLPASNEQFFTAERIASLLEKTSDIGDVIKYFENDLTPMETLAVEKEIVASEKSLEPTKQDADIYRDLADIQQSLAKVAEKIES</sequence>
<accession>A0A1L0F7M7</accession>
<dbReference type="EMBL" id="FPLD01000135">
    <property type="protein sequence ID" value="SGZ18620.1"/>
    <property type="molecule type" value="Genomic_DNA"/>
</dbReference>
<organism evidence="1 2">
    <name type="scientific">Moritella viscosa</name>
    <dbReference type="NCBI Taxonomy" id="80854"/>
    <lineage>
        <taxon>Bacteria</taxon>
        <taxon>Pseudomonadati</taxon>
        <taxon>Pseudomonadota</taxon>
        <taxon>Gammaproteobacteria</taxon>
        <taxon>Alteromonadales</taxon>
        <taxon>Moritellaceae</taxon>
        <taxon>Moritella</taxon>
    </lineage>
</organism>
<dbReference type="RefSeq" id="WP_075498129.1">
    <property type="nucleotide sequence ID" value="NZ_CAWRBC010000013.1"/>
</dbReference>
<proteinExistence type="predicted"/>